<dbReference type="InterPro" id="IPR016093">
    <property type="entry name" value="MIR_motif"/>
</dbReference>
<dbReference type="PROSITE" id="PS50919">
    <property type="entry name" value="MIR"/>
    <property type="match status" value="1"/>
</dbReference>
<dbReference type="OMA" id="KEQNANC"/>
<dbReference type="EMBL" id="CAJJDM010000019">
    <property type="protein sequence ID" value="CAD8053729.1"/>
    <property type="molecule type" value="Genomic_DNA"/>
</dbReference>
<keyword evidence="3" id="KW-1185">Reference proteome</keyword>
<protein>
    <recommendedName>
        <fullName evidence="1">MIR domain-containing protein</fullName>
    </recommendedName>
</protein>
<accession>A0A8S1KEI7</accession>
<evidence type="ECO:0000313" key="2">
    <source>
        <dbReference type="EMBL" id="CAD8053729.1"/>
    </source>
</evidence>
<evidence type="ECO:0000313" key="3">
    <source>
        <dbReference type="Proteomes" id="UP000688137"/>
    </source>
</evidence>
<dbReference type="SMART" id="SM00472">
    <property type="entry name" value="MIR"/>
    <property type="match status" value="2"/>
</dbReference>
<organism evidence="2 3">
    <name type="scientific">Paramecium primaurelia</name>
    <dbReference type="NCBI Taxonomy" id="5886"/>
    <lineage>
        <taxon>Eukaryota</taxon>
        <taxon>Sar</taxon>
        <taxon>Alveolata</taxon>
        <taxon>Ciliophora</taxon>
        <taxon>Intramacronucleata</taxon>
        <taxon>Oligohymenophorea</taxon>
        <taxon>Peniculida</taxon>
        <taxon>Parameciidae</taxon>
        <taxon>Paramecium</taxon>
    </lineage>
</organism>
<proteinExistence type="predicted"/>
<reference evidence="2" key="1">
    <citation type="submission" date="2021-01" db="EMBL/GenBank/DDBJ databases">
        <authorList>
            <consortium name="Genoscope - CEA"/>
            <person name="William W."/>
        </authorList>
    </citation>
    <scope>NUCLEOTIDE SEQUENCE</scope>
</reference>
<dbReference type="AlphaFoldDB" id="A0A8S1KEI7"/>
<dbReference type="Proteomes" id="UP000688137">
    <property type="component" value="Unassembled WGS sequence"/>
</dbReference>
<gene>
    <name evidence="2" type="ORF">PPRIM_AZ9-3.1.T0210027</name>
</gene>
<evidence type="ECO:0000259" key="1">
    <source>
        <dbReference type="PROSITE" id="PS50919"/>
    </source>
</evidence>
<comment type="caution">
    <text evidence="2">The sequence shown here is derived from an EMBL/GenBank/DDBJ whole genome shotgun (WGS) entry which is preliminary data.</text>
</comment>
<name>A0A8S1KEI7_PARPR</name>
<sequence length="236" mass="27410">MGNLCQKEQNANCFDQSSIYYEPRNGICIKENLIDKYLFNRQQSLLVPSVSRLIIKEELGKETETPNISESSHKISRFTQCTSNQNLMESCINNNTFQLINVSSERYLHSHRIRHQNSRMNEVLCCQECHNEYDTWVFENINENVVKLYHPLTKCYLKAQQRSSNGQIDVGGSDEGDNWSIEKISDNIKIKHQNTGYYLQTNVNQCNIEGQLKVSLQQIDCGKPNDNHTLWKINEI</sequence>
<feature type="domain" description="MIR" evidence="1">
    <location>
        <begin position="179"/>
        <end position="236"/>
    </location>
</feature>